<evidence type="ECO:0000259" key="2">
    <source>
        <dbReference type="PROSITE" id="PS50995"/>
    </source>
</evidence>
<dbReference type="GO" id="GO:0003700">
    <property type="term" value="F:DNA-binding transcription factor activity"/>
    <property type="evidence" value="ECO:0007669"/>
    <property type="project" value="InterPro"/>
</dbReference>
<keyword evidence="1 3" id="KW-0238">DNA-binding</keyword>
<protein>
    <submittedName>
        <fullName evidence="3">DNA-binding MarR family transcriptional regulator</fullName>
    </submittedName>
</protein>
<evidence type="ECO:0000313" key="3">
    <source>
        <dbReference type="EMBL" id="REE80242.1"/>
    </source>
</evidence>
<name>A0A3D9RU52_9BACL</name>
<dbReference type="Proteomes" id="UP000256304">
    <property type="component" value="Unassembled WGS sequence"/>
</dbReference>
<dbReference type="InterPro" id="IPR000835">
    <property type="entry name" value="HTH_MarR-typ"/>
</dbReference>
<feature type="domain" description="HTH marR-type" evidence="2">
    <location>
        <begin position="6"/>
        <end position="137"/>
    </location>
</feature>
<dbReference type="GO" id="GO:0003677">
    <property type="term" value="F:DNA binding"/>
    <property type="evidence" value="ECO:0007669"/>
    <property type="project" value="UniProtKB-KW"/>
</dbReference>
<dbReference type="GO" id="GO:0006950">
    <property type="term" value="P:response to stress"/>
    <property type="evidence" value="ECO:0007669"/>
    <property type="project" value="TreeGrafter"/>
</dbReference>
<reference evidence="3 4" key="1">
    <citation type="submission" date="2018-08" db="EMBL/GenBank/DDBJ databases">
        <title>Genomic Encyclopedia of Type Strains, Phase III (KMG-III): the genomes of soil and plant-associated and newly described type strains.</title>
        <authorList>
            <person name="Whitman W."/>
        </authorList>
    </citation>
    <scope>NUCLEOTIDE SEQUENCE [LARGE SCALE GENOMIC DNA]</scope>
    <source>
        <strain evidence="3 4">CGMCC 1.10966</strain>
    </source>
</reference>
<dbReference type="PANTHER" id="PTHR33164">
    <property type="entry name" value="TRANSCRIPTIONAL REGULATOR, MARR FAMILY"/>
    <property type="match status" value="1"/>
</dbReference>
<proteinExistence type="predicted"/>
<dbReference type="RefSeq" id="WP_181909644.1">
    <property type="nucleotide sequence ID" value="NZ_QTTN01000021.1"/>
</dbReference>
<accession>A0A3D9RU52</accession>
<dbReference type="SUPFAM" id="SSF46785">
    <property type="entry name" value="Winged helix' DNA-binding domain"/>
    <property type="match status" value="1"/>
</dbReference>
<dbReference type="InterPro" id="IPR039422">
    <property type="entry name" value="MarR/SlyA-like"/>
</dbReference>
<dbReference type="InterPro" id="IPR036388">
    <property type="entry name" value="WH-like_DNA-bd_sf"/>
</dbReference>
<dbReference type="InterPro" id="IPR036390">
    <property type="entry name" value="WH_DNA-bd_sf"/>
</dbReference>
<dbReference type="PRINTS" id="PR00598">
    <property type="entry name" value="HTHMARR"/>
</dbReference>
<dbReference type="Gene3D" id="1.10.10.10">
    <property type="entry name" value="Winged helix-like DNA-binding domain superfamily/Winged helix DNA-binding domain"/>
    <property type="match status" value="1"/>
</dbReference>
<comment type="caution">
    <text evidence="3">The sequence shown here is derived from an EMBL/GenBank/DDBJ whole genome shotgun (WGS) entry which is preliminary data.</text>
</comment>
<dbReference type="PROSITE" id="PS50995">
    <property type="entry name" value="HTH_MARR_2"/>
    <property type="match status" value="1"/>
</dbReference>
<dbReference type="AlphaFoldDB" id="A0A3D9RU52"/>
<dbReference type="EMBL" id="QTTN01000021">
    <property type="protein sequence ID" value="REE80242.1"/>
    <property type="molecule type" value="Genomic_DNA"/>
</dbReference>
<dbReference type="Pfam" id="PF01047">
    <property type="entry name" value="MarR"/>
    <property type="match status" value="1"/>
</dbReference>
<sequence length="154" mass="17239">MTSSYAERFQKAITTTNRKIGAMVSHSFEDGLTGPQCFLMKLIADEKRATSSMLADQMEVKPSAITVMLDRLVQNGFVSRIPDANDRRVTLLQLTDRGTEALAKVRTNYTSILDQLLQQLGESEIDRFVQSFEYIAAAAVKLNDQISQNPPHKE</sequence>
<dbReference type="SMART" id="SM00347">
    <property type="entry name" value="HTH_MARR"/>
    <property type="match status" value="1"/>
</dbReference>
<evidence type="ECO:0000313" key="4">
    <source>
        <dbReference type="Proteomes" id="UP000256304"/>
    </source>
</evidence>
<keyword evidence="4" id="KW-1185">Reference proteome</keyword>
<organism evidence="3 4">
    <name type="scientific">Paenibacillus taihuensis</name>
    <dbReference type="NCBI Taxonomy" id="1156355"/>
    <lineage>
        <taxon>Bacteria</taxon>
        <taxon>Bacillati</taxon>
        <taxon>Bacillota</taxon>
        <taxon>Bacilli</taxon>
        <taxon>Bacillales</taxon>
        <taxon>Paenibacillaceae</taxon>
        <taxon>Paenibacillus</taxon>
    </lineage>
</organism>
<dbReference type="PANTHER" id="PTHR33164:SF99">
    <property type="entry name" value="MARR FAMILY REGULATORY PROTEIN"/>
    <property type="match status" value="1"/>
</dbReference>
<evidence type="ECO:0000256" key="1">
    <source>
        <dbReference type="ARBA" id="ARBA00023125"/>
    </source>
</evidence>
<gene>
    <name evidence="3" type="ORF">A8990_12191</name>
</gene>